<feature type="non-terminal residue" evidence="3">
    <location>
        <position position="1"/>
    </location>
</feature>
<gene>
    <name evidence="3" type="ORF">Gogos_004963</name>
</gene>
<keyword evidence="4" id="KW-1185">Reference proteome</keyword>
<dbReference type="EMBL" id="JABEZY010000010">
    <property type="protein sequence ID" value="MBA0748111.1"/>
    <property type="molecule type" value="Genomic_DNA"/>
</dbReference>
<sequence>MLLWVAVHWGNSEDESVLVSISFVFPSWFGSHWSIFLIGACYVPGHGVSPETCVFCCKFQFGVVPSLKAKGGGLFVTELCFGGRLFPLRVSAFLGSWVVLVFRLLAGCLVEEEATQVVELNKSSLDFNGHEAWAVGRVMSTEKINREGMYRVLKSIWFTKEPVTFVSIPEGHFLVKFGSLEDRTRIFNMSHCLFDQCLFSMLPFVESDESDLKFGNWLRVKLGQSNSYGGIWPNGVEILRNDVASKMDDEKRGWIGEEEYEAEKGKGKLRVGEEVSDSSSLNDRRPRGIPKEGRSRIR</sequence>
<evidence type="ECO:0000256" key="1">
    <source>
        <dbReference type="SAM" id="MobiDB-lite"/>
    </source>
</evidence>
<feature type="domain" description="DUF4283" evidence="2">
    <location>
        <begin position="135"/>
        <end position="202"/>
    </location>
</feature>
<dbReference type="OrthoDB" id="978193at2759"/>
<protein>
    <recommendedName>
        <fullName evidence="2">DUF4283 domain-containing protein</fullName>
    </recommendedName>
</protein>
<evidence type="ECO:0000259" key="2">
    <source>
        <dbReference type="Pfam" id="PF14111"/>
    </source>
</evidence>
<feature type="compositionally biased region" description="Basic and acidic residues" evidence="1">
    <location>
        <begin position="263"/>
        <end position="273"/>
    </location>
</feature>
<dbReference type="Pfam" id="PF14111">
    <property type="entry name" value="DUF4283"/>
    <property type="match status" value="1"/>
</dbReference>
<feature type="compositionally biased region" description="Basic and acidic residues" evidence="1">
    <location>
        <begin position="282"/>
        <end position="298"/>
    </location>
</feature>
<accession>A0A7J9CI35</accession>
<comment type="caution">
    <text evidence="3">The sequence shown here is derived from an EMBL/GenBank/DDBJ whole genome shotgun (WGS) entry which is preliminary data.</text>
</comment>
<dbReference type="Proteomes" id="UP000593579">
    <property type="component" value="Unassembled WGS sequence"/>
</dbReference>
<organism evidence="3 4">
    <name type="scientific">Gossypium gossypioides</name>
    <name type="common">Mexican cotton</name>
    <name type="synonym">Selera gossypioides</name>
    <dbReference type="NCBI Taxonomy" id="34282"/>
    <lineage>
        <taxon>Eukaryota</taxon>
        <taxon>Viridiplantae</taxon>
        <taxon>Streptophyta</taxon>
        <taxon>Embryophyta</taxon>
        <taxon>Tracheophyta</taxon>
        <taxon>Spermatophyta</taxon>
        <taxon>Magnoliopsida</taxon>
        <taxon>eudicotyledons</taxon>
        <taxon>Gunneridae</taxon>
        <taxon>Pentapetalae</taxon>
        <taxon>rosids</taxon>
        <taxon>malvids</taxon>
        <taxon>Malvales</taxon>
        <taxon>Malvaceae</taxon>
        <taxon>Malvoideae</taxon>
        <taxon>Gossypium</taxon>
    </lineage>
</organism>
<evidence type="ECO:0000313" key="3">
    <source>
        <dbReference type="EMBL" id="MBA0748111.1"/>
    </source>
</evidence>
<proteinExistence type="predicted"/>
<feature type="region of interest" description="Disordered" evidence="1">
    <location>
        <begin position="263"/>
        <end position="298"/>
    </location>
</feature>
<reference evidence="3 4" key="1">
    <citation type="journal article" date="2019" name="Genome Biol. Evol.">
        <title>Insights into the evolution of the New World diploid cottons (Gossypium, subgenus Houzingenia) based on genome sequencing.</title>
        <authorList>
            <person name="Grover C.E."/>
            <person name="Arick M.A. 2nd"/>
            <person name="Thrash A."/>
            <person name="Conover J.L."/>
            <person name="Sanders W.S."/>
            <person name="Peterson D.G."/>
            <person name="Frelichowski J.E."/>
            <person name="Scheffler J.A."/>
            <person name="Scheffler B.E."/>
            <person name="Wendel J.F."/>
        </authorList>
    </citation>
    <scope>NUCLEOTIDE SEQUENCE [LARGE SCALE GENOMIC DNA]</scope>
    <source>
        <strain evidence="3">5</strain>
        <tissue evidence="3">Leaf</tissue>
    </source>
</reference>
<name>A0A7J9CI35_GOSGO</name>
<evidence type="ECO:0000313" key="4">
    <source>
        <dbReference type="Proteomes" id="UP000593579"/>
    </source>
</evidence>
<dbReference type="InterPro" id="IPR025558">
    <property type="entry name" value="DUF4283"/>
</dbReference>
<dbReference type="AlphaFoldDB" id="A0A7J9CI35"/>